<proteinExistence type="predicted"/>
<sequence length="260" mass="30162">MEKQREEEKKAARLREEELKKKVEEEKARLRKEAEERIKLEAARLELSKKRQIRSYYPYGVQIAKFNQVPSAKEVDQYLPLYCYEIGSEKYVIDLQVKLLLGIEKLDSEFSSSSIEQLKQLSDAEKARMWNLLWPMIGSFIRLKDSEQYSMTDMKEAYDSEGRKFQELLLYWVKLSDFNEVLLKGEEYKHVKERVDTLGICPVYHNDDENTVAVYGFGSNSGTPVHANGSLPSPPSELDLPVTLVGKAQVALKMINKQLW</sequence>
<organism evidence="1 2">
    <name type="scientific">Ambrosiozyma monospora</name>
    <name type="common">Yeast</name>
    <name type="synonym">Endomycopsis monosporus</name>
    <dbReference type="NCBI Taxonomy" id="43982"/>
    <lineage>
        <taxon>Eukaryota</taxon>
        <taxon>Fungi</taxon>
        <taxon>Dikarya</taxon>
        <taxon>Ascomycota</taxon>
        <taxon>Saccharomycotina</taxon>
        <taxon>Pichiomycetes</taxon>
        <taxon>Pichiales</taxon>
        <taxon>Pichiaceae</taxon>
        <taxon>Ambrosiozyma</taxon>
    </lineage>
</organism>
<gene>
    <name evidence="1" type="ORF">Amon02_000723700</name>
</gene>
<name>A0ACB5TBR5_AMBMO</name>
<evidence type="ECO:0000313" key="1">
    <source>
        <dbReference type="EMBL" id="GME84956.1"/>
    </source>
</evidence>
<evidence type="ECO:0000313" key="2">
    <source>
        <dbReference type="Proteomes" id="UP001165064"/>
    </source>
</evidence>
<comment type="caution">
    <text evidence="1">The sequence shown here is derived from an EMBL/GenBank/DDBJ whole genome shotgun (WGS) entry which is preliminary data.</text>
</comment>
<accession>A0ACB5TBR5</accession>
<reference evidence="1" key="1">
    <citation type="submission" date="2023-04" db="EMBL/GenBank/DDBJ databases">
        <title>Ambrosiozyma monospora NBRC 10751.</title>
        <authorList>
            <person name="Ichikawa N."/>
            <person name="Sato H."/>
            <person name="Tonouchi N."/>
        </authorList>
    </citation>
    <scope>NUCLEOTIDE SEQUENCE</scope>
    <source>
        <strain evidence="1">NBRC 10751</strain>
    </source>
</reference>
<protein>
    <submittedName>
        <fullName evidence="1">Unnamed protein product</fullName>
    </submittedName>
</protein>
<dbReference type="EMBL" id="BSXS01005969">
    <property type="protein sequence ID" value="GME84956.1"/>
    <property type="molecule type" value="Genomic_DNA"/>
</dbReference>
<keyword evidence="2" id="KW-1185">Reference proteome</keyword>
<dbReference type="Proteomes" id="UP001165064">
    <property type="component" value="Unassembled WGS sequence"/>
</dbReference>